<dbReference type="EMBL" id="MU274900">
    <property type="protein sequence ID" value="KAI0094470.1"/>
    <property type="molecule type" value="Genomic_DNA"/>
</dbReference>
<proteinExistence type="predicted"/>
<dbReference type="Proteomes" id="UP001055072">
    <property type="component" value="Unassembled WGS sequence"/>
</dbReference>
<sequence>MERLPGLQSVVTQGLRFHKSDNESSGCPQSSDLVLSKLESTSFYADPSEHDYYLDFLALFASIEELEIKEERPHKRLYMAAQEVPEISLASAVVFPVGKLQCRKLTLGRGIYASSFIPAFLQKIDGLRCLSSLSLRIGPPVETLTLFDELLRSVGKSLTYLEVAFTQGPEWFELHDSSRRRIWFVEHIQDGLSACTALEVLKFSNIVLSRTYTSIEQRERRFAVFCCQTWLSAISFLLHVQTDQLRHLTVGLDSGVDHHDDSHSLPWSKMRDAVRRFTHLRSLRLSFFPYGCDERPCVAYEMQEYKEFLKIPHTSFSYSYCTHTSCRAYKLKSDCDTESCLQEEI</sequence>
<evidence type="ECO:0000313" key="2">
    <source>
        <dbReference type="Proteomes" id="UP001055072"/>
    </source>
</evidence>
<reference evidence="1" key="1">
    <citation type="journal article" date="2021" name="Environ. Microbiol.">
        <title>Gene family expansions and transcriptome signatures uncover fungal adaptations to wood decay.</title>
        <authorList>
            <person name="Hage H."/>
            <person name="Miyauchi S."/>
            <person name="Viragh M."/>
            <person name="Drula E."/>
            <person name="Min B."/>
            <person name="Chaduli D."/>
            <person name="Navarro D."/>
            <person name="Favel A."/>
            <person name="Norest M."/>
            <person name="Lesage-Meessen L."/>
            <person name="Balint B."/>
            <person name="Merenyi Z."/>
            <person name="de Eugenio L."/>
            <person name="Morin E."/>
            <person name="Martinez A.T."/>
            <person name="Baldrian P."/>
            <person name="Stursova M."/>
            <person name="Martinez M.J."/>
            <person name="Novotny C."/>
            <person name="Magnuson J.K."/>
            <person name="Spatafora J.W."/>
            <person name="Maurice S."/>
            <person name="Pangilinan J."/>
            <person name="Andreopoulos W."/>
            <person name="LaButti K."/>
            <person name="Hundley H."/>
            <person name="Na H."/>
            <person name="Kuo A."/>
            <person name="Barry K."/>
            <person name="Lipzen A."/>
            <person name="Henrissat B."/>
            <person name="Riley R."/>
            <person name="Ahrendt S."/>
            <person name="Nagy L.G."/>
            <person name="Grigoriev I.V."/>
            <person name="Martin F."/>
            <person name="Rosso M.N."/>
        </authorList>
    </citation>
    <scope>NUCLEOTIDE SEQUENCE</scope>
    <source>
        <strain evidence="1">CBS 384.51</strain>
    </source>
</reference>
<comment type="caution">
    <text evidence="1">The sequence shown here is derived from an EMBL/GenBank/DDBJ whole genome shotgun (WGS) entry which is preliminary data.</text>
</comment>
<gene>
    <name evidence="1" type="ORF">BDY19DRAFT_21181</name>
</gene>
<organism evidence="1 2">
    <name type="scientific">Irpex rosettiformis</name>
    <dbReference type="NCBI Taxonomy" id="378272"/>
    <lineage>
        <taxon>Eukaryota</taxon>
        <taxon>Fungi</taxon>
        <taxon>Dikarya</taxon>
        <taxon>Basidiomycota</taxon>
        <taxon>Agaricomycotina</taxon>
        <taxon>Agaricomycetes</taxon>
        <taxon>Polyporales</taxon>
        <taxon>Irpicaceae</taxon>
        <taxon>Irpex</taxon>
    </lineage>
</organism>
<evidence type="ECO:0000313" key="1">
    <source>
        <dbReference type="EMBL" id="KAI0094470.1"/>
    </source>
</evidence>
<name>A0ACB8UK12_9APHY</name>
<accession>A0ACB8UK12</accession>
<keyword evidence="2" id="KW-1185">Reference proteome</keyword>
<protein>
    <submittedName>
        <fullName evidence="1">Uncharacterized protein</fullName>
    </submittedName>
</protein>